<name>A0A4Y2GHC0_ARAVE</name>
<accession>A0A4Y2GHC0</accession>
<dbReference type="EMBL" id="BGPR01001336">
    <property type="protein sequence ID" value="GBM51424.1"/>
    <property type="molecule type" value="Genomic_DNA"/>
</dbReference>
<comment type="caution">
    <text evidence="1">The sequence shown here is derived from an EMBL/GenBank/DDBJ whole genome shotgun (WGS) entry which is preliminary data.</text>
</comment>
<dbReference type="Proteomes" id="UP000499080">
    <property type="component" value="Unassembled WGS sequence"/>
</dbReference>
<sequence>MCLPYQNPVHHKELKMMIKKDFIENNNLTLCKIIALNRSLILSYGILLTYGAISATVRKENLKSTFQGAQVKVLDAICYVDAAWKLVKSSMVNKSWREILSEKENEIPTDDDDSAHLQRKILEDLRKLDCSENVDEEAVDQ</sequence>
<organism evidence="1 2">
    <name type="scientific">Araneus ventricosus</name>
    <name type="common">Orbweaver spider</name>
    <name type="synonym">Epeira ventricosa</name>
    <dbReference type="NCBI Taxonomy" id="182803"/>
    <lineage>
        <taxon>Eukaryota</taxon>
        <taxon>Metazoa</taxon>
        <taxon>Ecdysozoa</taxon>
        <taxon>Arthropoda</taxon>
        <taxon>Chelicerata</taxon>
        <taxon>Arachnida</taxon>
        <taxon>Araneae</taxon>
        <taxon>Araneomorphae</taxon>
        <taxon>Entelegynae</taxon>
        <taxon>Araneoidea</taxon>
        <taxon>Araneidae</taxon>
        <taxon>Araneus</taxon>
    </lineage>
</organism>
<reference evidence="1 2" key="1">
    <citation type="journal article" date="2019" name="Sci. Rep.">
        <title>Orb-weaving spider Araneus ventricosus genome elucidates the spidroin gene catalogue.</title>
        <authorList>
            <person name="Kono N."/>
            <person name="Nakamura H."/>
            <person name="Ohtoshi R."/>
            <person name="Moran D.A.P."/>
            <person name="Shinohara A."/>
            <person name="Yoshida Y."/>
            <person name="Fujiwara M."/>
            <person name="Mori M."/>
            <person name="Tomita M."/>
            <person name="Arakawa K."/>
        </authorList>
    </citation>
    <scope>NUCLEOTIDE SEQUENCE [LARGE SCALE GENOMIC DNA]</scope>
</reference>
<evidence type="ECO:0000313" key="2">
    <source>
        <dbReference type="Proteomes" id="UP000499080"/>
    </source>
</evidence>
<evidence type="ECO:0008006" key="3">
    <source>
        <dbReference type="Google" id="ProtNLM"/>
    </source>
</evidence>
<evidence type="ECO:0000313" key="1">
    <source>
        <dbReference type="EMBL" id="GBM51424.1"/>
    </source>
</evidence>
<gene>
    <name evidence="1" type="ORF">AVEN_205121_1</name>
</gene>
<proteinExistence type="predicted"/>
<protein>
    <recommendedName>
        <fullName evidence="3">DDE-1 domain-containing protein</fullName>
    </recommendedName>
</protein>
<dbReference type="AlphaFoldDB" id="A0A4Y2GHC0"/>
<keyword evidence="2" id="KW-1185">Reference proteome</keyword>